<sequence>MPAYWLSHGVTYHGTISNCQGDTNFSGLQLFGGITCLLGACAIAAAAYLLGNLRQSKKI</sequence>
<reference evidence="2 3" key="1">
    <citation type="submission" date="2019-04" db="EMBL/GenBank/DDBJ databases">
        <title>Friends and foes A comparative genomics study of 23 Aspergillus species from section Flavi.</title>
        <authorList>
            <consortium name="DOE Joint Genome Institute"/>
            <person name="Kjaerbolling I."/>
            <person name="Vesth T."/>
            <person name="Frisvad J.C."/>
            <person name="Nybo J.L."/>
            <person name="Theobald S."/>
            <person name="Kildgaard S."/>
            <person name="Isbrandt T."/>
            <person name="Kuo A."/>
            <person name="Sato A."/>
            <person name="Lyhne E.K."/>
            <person name="Kogle M.E."/>
            <person name="Wiebenga A."/>
            <person name="Kun R.S."/>
            <person name="Lubbers R.J."/>
            <person name="Makela M.R."/>
            <person name="Barry K."/>
            <person name="Chovatia M."/>
            <person name="Clum A."/>
            <person name="Daum C."/>
            <person name="Haridas S."/>
            <person name="He G."/>
            <person name="LaButti K."/>
            <person name="Lipzen A."/>
            <person name="Mondo S."/>
            <person name="Riley R."/>
            <person name="Salamov A."/>
            <person name="Simmons B.A."/>
            <person name="Magnuson J.K."/>
            <person name="Henrissat B."/>
            <person name="Mortensen U.H."/>
            <person name="Larsen T.O."/>
            <person name="Devries R.P."/>
            <person name="Grigoriev I.V."/>
            <person name="Machida M."/>
            <person name="Baker S.E."/>
            <person name="Andersen M.R."/>
        </authorList>
    </citation>
    <scope>NUCLEOTIDE SEQUENCE [LARGE SCALE GENOMIC DNA]</scope>
    <source>
        <strain evidence="2 3">CBS 117625</strain>
    </source>
</reference>
<dbReference type="EMBL" id="ML743575">
    <property type="protein sequence ID" value="KAE8137696.1"/>
    <property type="molecule type" value="Genomic_DNA"/>
</dbReference>
<evidence type="ECO:0000256" key="1">
    <source>
        <dbReference type="SAM" id="Phobius"/>
    </source>
</evidence>
<evidence type="ECO:0000313" key="3">
    <source>
        <dbReference type="Proteomes" id="UP000325672"/>
    </source>
</evidence>
<keyword evidence="1" id="KW-1133">Transmembrane helix</keyword>
<evidence type="ECO:0000313" key="2">
    <source>
        <dbReference type="EMBL" id="KAE8137696.1"/>
    </source>
</evidence>
<keyword evidence="3" id="KW-1185">Reference proteome</keyword>
<feature type="transmembrane region" description="Helical" evidence="1">
    <location>
        <begin position="30"/>
        <end position="50"/>
    </location>
</feature>
<dbReference type="GeneID" id="43638708"/>
<organism evidence="2 3">
    <name type="scientific">Aspergillus pseudotamarii</name>
    <dbReference type="NCBI Taxonomy" id="132259"/>
    <lineage>
        <taxon>Eukaryota</taxon>
        <taxon>Fungi</taxon>
        <taxon>Dikarya</taxon>
        <taxon>Ascomycota</taxon>
        <taxon>Pezizomycotina</taxon>
        <taxon>Eurotiomycetes</taxon>
        <taxon>Eurotiomycetidae</taxon>
        <taxon>Eurotiales</taxon>
        <taxon>Aspergillaceae</taxon>
        <taxon>Aspergillus</taxon>
        <taxon>Aspergillus subgen. Circumdati</taxon>
    </lineage>
</organism>
<protein>
    <submittedName>
        <fullName evidence="2">Uncharacterized protein</fullName>
    </submittedName>
</protein>
<keyword evidence="1" id="KW-0812">Transmembrane</keyword>
<gene>
    <name evidence="2" type="ORF">BDV38DRAFT_246065</name>
</gene>
<dbReference type="Proteomes" id="UP000325672">
    <property type="component" value="Unassembled WGS sequence"/>
</dbReference>
<proteinExistence type="predicted"/>
<dbReference type="AlphaFoldDB" id="A0A5N6SSN7"/>
<name>A0A5N6SSN7_ASPPS</name>
<keyword evidence="1" id="KW-0472">Membrane</keyword>
<dbReference type="RefSeq" id="XP_031913759.1">
    <property type="nucleotide sequence ID" value="XM_032054498.1"/>
</dbReference>
<accession>A0A5N6SSN7</accession>